<dbReference type="InterPro" id="IPR036526">
    <property type="entry name" value="C-N_Hydrolase_sf"/>
</dbReference>
<comment type="caution">
    <text evidence="3">The sequence shown here is derived from an EMBL/GenBank/DDBJ whole genome shotgun (WGS) entry which is preliminary data.</text>
</comment>
<dbReference type="CDD" id="cd07581">
    <property type="entry name" value="nitrilase_3"/>
    <property type="match status" value="1"/>
</dbReference>
<sequence length="274" mass="29099">MTAENPSLLAAVVQLAPTTDAAANREVITSLVAEAAAGGARLAVLPEEAMLTAGEVKDEPVADVVAREWPAFVTLLSRLSIQHDIWLIAGGYEPSGQARPYNTLVVLNPRGEVVTSYRKVHLYDAFSYKESDYVVPGPDLPPVVMVEGVAIGLINCYDIRFPELARNLVDRGADVLSVSAAWVAGPAKEDHWTTLVRARAIENTCWVLASGTSSADCIGNSLAVDPLGVVRAGLGPVKTGVGLVRISLDRTAEVREILPSLANRRLSVSVEIPA</sequence>
<name>A0ABP6ZRZ4_9ACTN</name>
<dbReference type="EMBL" id="BAAAZO010000006">
    <property type="protein sequence ID" value="GAA3617791.1"/>
    <property type="molecule type" value="Genomic_DNA"/>
</dbReference>
<dbReference type="PROSITE" id="PS50263">
    <property type="entry name" value="CN_HYDROLASE"/>
    <property type="match status" value="1"/>
</dbReference>
<protein>
    <submittedName>
        <fullName evidence="3">Carbon-nitrogen hydrolase family protein</fullName>
    </submittedName>
</protein>
<dbReference type="Proteomes" id="UP001501074">
    <property type="component" value="Unassembled WGS sequence"/>
</dbReference>
<dbReference type="Gene3D" id="3.60.110.10">
    <property type="entry name" value="Carbon-nitrogen hydrolase"/>
    <property type="match status" value="1"/>
</dbReference>
<dbReference type="PANTHER" id="PTHR23088:SF27">
    <property type="entry name" value="DEAMINATED GLUTATHIONE AMIDASE"/>
    <property type="match status" value="1"/>
</dbReference>
<dbReference type="PANTHER" id="PTHR23088">
    <property type="entry name" value="NITRILASE-RELATED"/>
    <property type="match status" value="1"/>
</dbReference>
<comment type="similarity">
    <text evidence="1">Belongs to the carbon-nitrogen hydrolase superfamily. NIT1/NIT2 family.</text>
</comment>
<dbReference type="GO" id="GO:0016787">
    <property type="term" value="F:hydrolase activity"/>
    <property type="evidence" value="ECO:0007669"/>
    <property type="project" value="UniProtKB-KW"/>
</dbReference>
<dbReference type="Pfam" id="PF00795">
    <property type="entry name" value="CN_hydrolase"/>
    <property type="match status" value="1"/>
</dbReference>
<keyword evidence="4" id="KW-1185">Reference proteome</keyword>
<proteinExistence type="inferred from homology"/>
<gene>
    <name evidence="3" type="ORF">GCM10022223_38110</name>
</gene>
<organism evidence="3 4">
    <name type="scientific">Kineosporia mesophila</name>
    <dbReference type="NCBI Taxonomy" id="566012"/>
    <lineage>
        <taxon>Bacteria</taxon>
        <taxon>Bacillati</taxon>
        <taxon>Actinomycetota</taxon>
        <taxon>Actinomycetes</taxon>
        <taxon>Kineosporiales</taxon>
        <taxon>Kineosporiaceae</taxon>
        <taxon>Kineosporia</taxon>
    </lineage>
</organism>
<accession>A0ABP6ZRZ4</accession>
<evidence type="ECO:0000259" key="2">
    <source>
        <dbReference type="PROSITE" id="PS50263"/>
    </source>
</evidence>
<dbReference type="RefSeq" id="WP_231482327.1">
    <property type="nucleotide sequence ID" value="NZ_BAAAZO010000006.1"/>
</dbReference>
<feature type="domain" description="CN hydrolase" evidence="2">
    <location>
        <begin position="8"/>
        <end position="248"/>
    </location>
</feature>
<reference evidence="4" key="1">
    <citation type="journal article" date="2019" name="Int. J. Syst. Evol. Microbiol.">
        <title>The Global Catalogue of Microorganisms (GCM) 10K type strain sequencing project: providing services to taxonomists for standard genome sequencing and annotation.</title>
        <authorList>
            <consortium name="The Broad Institute Genomics Platform"/>
            <consortium name="The Broad Institute Genome Sequencing Center for Infectious Disease"/>
            <person name="Wu L."/>
            <person name="Ma J."/>
        </authorList>
    </citation>
    <scope>NUCLEOTIDE SEQUENCE [LARGE SCALE GENOMIC DNA]</scope>
    <source>
        <strain evidence="4">JCM 16902</strain>
    </source>
</reference>
<dbReference type="InterPro" id="IPR003010">
    <property type="entry name" value="C-N_Hydrolase"/>
</dbReference>
<dbReference type="SUPFAM" id="SSF56317">
    <property type="entry name" value="Carbon-nitrogen hydrolase"/>
    <property type="match status" value="1"/>
</dbReference>
<keyword evidence="3" id="KW-0378">Hydrolase</keyword>
<evidence type="ECO:0000256" key="1">
    <source>
        <dbReference type="ARBA" id="ARBA00010613"/>
    </source>
</evidence>
<evidence type="ECO:0000313" key="4">
    <source>
        <dbReference type="Proteomes" id="UP001501074"/>
    </source>
</evidence>
<evidence type="ECO:0000313" key="3">
    <source>
        <dbReference type="EMBL" id="GAA3617791.1"/>
    </source>
</evidence>